<keyword evidence="1" id="KW-1185">Reference proteome</keyword>
<proteinExistence type="predicted"/>
<accession>A0A1I7UBP2</accession>
<evidence type="ECO:0000313" key="1">
    <source>
        <dbReference type="Proteomes" id="UP000095282"/>
    </source>
</evidence>
<protein>
    <submittedName>
        <fullName evidence="2">Uncharacterized protein</fullName>
    </submittedName>
</protein>
<organism evidence="1 2">
    <name type="scientific">Caenorhabditis tropicalis</name>
    <dbReference type="NCBI Taxonomy" id="1561998"/>
    <lineage>
        <taxon>Eukaryota</taxon>
        <taxon>Metazoa</taxon>
        <taxon>Ecdysozoa</taxon>
        <taxon>Nematoda</taxon>
        <taxon>Chromadorea</taxon>
        <taxon>Rhabditida</taxon>
        <taxon>Rhabditina</taxon>
        <taxon>Rhabditomorpha</taxon>
        <taxon>Rhabditoidea</taxon>
        <taxon>Rhabditidae</taxon>
        <taxon>Peloderinae</taxon>
        <taxon>Caenorhabditis</taxon>
    </lineage>
</organism>
<reference evidence="2" key="1">
    <citation type="submission" date="2016-11" db="UniProtKB">
        <authorList>
            <consortium name="WormBaseParasite"/>
        </authorList>
    </citation>
    <scope>IDENTIFICATION</scope>
</reference>
<sequence length="70" mass="8126">MDILFLGQPAYKRRKLDAIILNDAMIYNKAVQGKICNYAYQCLDLVLEAFLVNWFLLRVIMSTTSTSHRL</sequence>
<dbReference type="Proteomes" id="UP000095282">
    <property type="component" value="Unplaced"/>
</dbReference>
<dbReference type="AlphaFoldDB" id="A0A1I7UBP2"/>
<dbReference type="WBParaSite" id="Csp11.Scaffold629.g7709.t1">
    <property type="protein sequence ID" value="Csp11.Scaffold629.g7709.t1"/>
    <property type="gene ID" value="Csp11.Scaffold629.g7709"/>
</dbReference>
<evidence type="ECO:0000313" key="2">
    <source>
        <dbReference type="WBParaSite" id="Csp11.Scaffold629.g7709.t1"/>
    </source>
</evidence>
<name>A0A1I7UBP2_9PELO</name>